<evidence type="ECO:0000313" key="3">
    <source>
        <dbReference type="Proteomes" id="UP000006693"/>
    </source>
</evidence>
<proteinExistence type="predicted"/>
<dbReference type="HOGENOM" id="CLU_640442_0_0_4"/>
<feature type="compositionally biased region" description="Low complexity" evidence="1">
    <location>
        <begin position="302"/>
        <end position="325"/>
    </location>
</feature>
<dbReference type="Proteomes" id="UP000006693">
    <property type="component" value="Chromosome 1"/>
</dbReference>
<organism evidence="2 3">
    <name type="scientific">Burkholderia mallei (strain ATCC 23344)</name>
    <dbReference type="NCBI Taxonomy" id="243160"/>
    <lineage>
        <taxon>Bacteria</taxon>
        <taxon>Pseudomonadati</taxon>
        <taxon>Pseudomonadota</taxon>
        <taxon>Betaproteobacteria</taxon>
        <taxon>Burkholderiales</taxon>
        <taxon>Burkholderiaceae</taxon>
        <taxon>Burkholderia</taxon>
        <taxon>pseudomallei group</taxon>
    </lineage>
</organism>
<dbReference type="PANTHER" id="PTHR43755">
    <property type="match status" value="1"/>
</dbReference>
<dbReference type="eggNOG" id="COG0446">
    <property type="taxonomic scope" value="Bacteria"/>
</dbReference>
<sequence length="428" mass="47716">MMLAHQLASKLFGEVVRGDVRIMLLSDSPEHCYEPAFMCVAFGAFFRDELARDERSLLRPEIAFVVDRATHFDFAAQRVHATSGKCYGYDHLVIATGCVPSPERIEGLAEAGDHFYSYEPARRLAERIAPIERGTVFVTVTFPKMHNMPHQCGIAPIETTLMVDDLLRRRGVRERVEIVYTYPTVSQLLRNCLFLQKPTCDALPARRGIGVLLRALQIAGRPHGEAAAHAKRGRPIAGRLIAGPRRHAAARRPPHVIARPSATRGAARRRDSRRTSARAARDAGRSDRPRATARRSTRIRAARAAAAPRRGPAPRPRSISARCPRLPARACGPRRRRSSGTRPTPRPPRDAVRRSAIRRAAARPARCTGARTDRRAARACRARRDTQATHTARGSSARARARSATNPRACRSAPQRRRRARSGRRRHR</sequence>
<evidence type="ECO:0000256" key="1">
    <source>
        <dbReference type="SAM" id="MobiDB-lite"/>
    </source>
</evidence>
<feature type="region of interest" description="Disordered" evidence="1">
    <location>
        <begin position="245"/>
        <end position="428"/>
    </location>
</feature>
<dbReference type="InterPro" id="IPR052541">
    <property type="entry name" value="SQRD"/>
</dbReference>
<feature type="compositionally biased region" description="Basic residues" evidence="1">
    <location>
        <begin position="291"/>
        <end position="301"/>
    </location>
</feature>
<protein>
    <submittedName>
        <fullName evidence="2">Uncharacterized protein</fullName>
    </submittedName>
</protein>
<feature type="compositionally biased region" description="Basic residues" evidence="1">
    <location>
        <begin position="414"/>
        <end position="428"/>
    </location>
</feature>
<dbReference type="PANTHER" id="PTHR43755:SF1">
    <property type="entry name" value="FAD-DEPENDENT PYRIDINE NUCLEOTIDE-DISULPHIDE OXIDOREDUCTASE"/>
    <property type="match status" value="1"/>
</dbReference>
<reference evidence="2 3" key="1">
    <citation type="journal article" date="2004" name="Proc. Natl. Acad. Sci. U.S.A.">
        <title>Structural flexibility in the Burkholderia mallei genome.</title>
        <authorList>
            <person name="Nierman W.C."/>
            <person name="DeShazer D."/>
            <person name="Kim H.S."/>
            <person name="Tettelin H."/>
            <person name="Nelson K.E."/>
            <person name="Feldblyum T."/>
            <person name="Ulrich R.L."/>
            <person name="Ronning C.M."/>
            <person name="Brinkac L.M."/>
            <person name="Daugherty S.C."/>
            <person name="Davidsen T.D."/>
            <person name="Deboy R.T."/>
            <person name="Dimitrov G."/>
            <person name="Dodson R.J."/>
            <person name="Durkin A.S."/>
            <person name="Gwinn M.L."/>
            <person name="Haft D.H."/>
            <person name="Khouri H."/>
            <person name="Kolonay J.F."/>
            <person name="Madupu R."/>
            <person name="Mohammoud Y."/>
            <person name="Nelson W.C."/>
            <person name="Radune D."/>
            <person name="Romero C.M."/>
            <person name="Sarria S."/>
            <person name="Selengut J."/>
            <person name="Shamblin C."/>
            <person name="Sullivan S.A."/>
            <person name="White O."/>
            <person name="Yu Y."/>
            <person name="Zafar N."/>
            <person name="Zhou L."/>
            <person name="Fraser C.M."/>
        </authorList>
    </citation>
    <scope>NUCLEOTIDE SEQUENCE [LARGE SCALE GENOMIC DNA]</scope>
    <source>
        <strain evidence="2 3">ATCC 23344</strain>
    </source>
</reference>
<name>A0A0H2WJ53_BURMA</name>
<evidence type="ECO:0000313" key="2">
    <source>
        <dbReference type="EMBL" id="AAU49300.1"/>
    </source>
</evidence>
<feature type="compositionally biased region" description="Low complexity" evidence="1">
    <location>
        <begin position="255"/>
        <end position="265"/>
    </location>
</feature>
<dbReference type="SUPFAM" id="SSF51905">
    <property type="entry name" value="FAD/NAD(P)-binding domain"/>
    <property type="match status" value="2"/>
</dbReference>
<accession>A0A0H2WJ53</accession>
<feature type="compositionally biased region" description="Basic residues" evidence="1">
    <location>
        <begin position="245"/>
        <end position="254"/>
    </location>
</feature>
<dbReference type="InterPro" id="IPR036188">
    <property type="entry name" value="FAD/NAD-bd_sf"/>
</dbReference>
<dbReference type="Gene3D" id="3.50.50.60">
    <property type="entry name" value="FAD/NAD(P)-binding domain"/>
    <property type="match status" value="2"/>
</dbReference>
<feature type="compositionally biased region" description="Basic and acidic residues" evidence="1">
    <location>
        <begin position="371"/>
        <end position="387"/>
    </location>
</feature>
<feature type="compositionally biased region" description="Basic and acidic residues" evidence="1">
    <location>
        <begin position="279"/>
        <end position="290"/>
    </location>
</feature>
<dbReference type="AlphaFoldDB" id="A0A0H2WJ53"/>
<dbReference type="EMBL" id="CP000010">
    <property type="protein sequence ID" value="AAU49300.1"/>
    <property type="molecule type" value="Genomic_DNA"/>
</dbReference>
<feature type="compositionally biased region" description="Low complexity" evidence="1">
    <location>
        <begin position="388"/>
        <end position="413"/>
    </location>
</feature>
<keyword evidence="3" id="KW-1185">Reference proteome</keyword>
<gene>
    <name evidence="2" type="ordered locus">BMA1102</name>
</gene>
<dbReference type="KEGG" id="bma:BMA1102"/>
<feature type="compositionally biased region" description="Basic residues" evidence="1">
    <location>
        <begin position="266"/>
        <end position="276"/>
    </location>
</feature>